<dbReference type="Pfam" id="PF18044">
    <property type="entry name" value="zf-CCCH_4"/>
    <property type="match status" value="1"/>
</dbReference>
<dbReference type="InterPro" id="IPR000571">
    <property type="entry name" value="Znf_CCCH"/>
</dbReference>
<evidence type="ECO:0000256" key="8">
    <source>
        <dbReference type="ARBA" id="ARBA00042384"/>
    </source>
</evidence>
<dbReference type="InterPro" id="IPR051767">
    <property type="entry name" value="Nucleoporin_NUP42"/>
</dbReference>
<evidence type="ECO:0000256" key="7">
    <source>
        <dbReference type="ARBA" id="ARBA00039886"/>
    </source>
</evidence>
<dbReference type="PANTHER" id="PTHR46527:SF1">
    <property type="entry name" value="NUCLEOPORIN NUP42"/>
    <property type="match status" value="1"/>
</dbReference>
<evidence type="ECO:0000313" key="13">
    <source>
        <dbReference type="Proteomes" id="UP001500889"/>
    </source>
</evidence>
<dbReference type="AlphaFoldDB" id="A0AAU9FJL4"/>
<evidence type="ECO:0000256" key="6">
    <source>
        <dbReference type="ARBA" id="ARBA00037262"/>
    </source>
</evidence>
<dbReference type="EMBL" id="AP029264">
    <property type="protein sequence ID" value="BFF95761.1"/>
    <property type="molecule type" value="Genomic_DNA"/>
</dbReference>
<evidence type="ECO:0000256" key="10">
    <source>
        <dbReference type="SAM" id="MobiDB-lite"/>
    </source>
</evidence>
<keyword evidence="3 9" id="KW-0863">Zinc-finger</keyword>
<feature type="compositionally biased region" description="Low complexity" evidence="10">
    <location>
        <begin position="230"/>
        <end position="256"/>
    </location>
</feature>
<dbReference type="PROSITE" id="PS50103">
    <property type="entry name" value="ZF_C3H1"/>
    <property type="match status" value="1"/>
</dbReference>
<evidence type="ECO:0000256" key="3">
    <source>
        <dbReference type="ARBA" id="ARBA00022771"/>
    </source>
</evidence>
<evidence type="ECO:0000256" key="5">
    <source>
        <dbReference type="ARBA" id="ARBA00023242"/>
    </source>
</evidence>
<keyword evidence="13" id="KW-1185">Reference proteome</keyword>
<feature type="compositionally biased region" description="Low complexity" evidence="10">
    <location>
        <begin position="199"/>
        <end position="217"/>
    </location>
</feature>
<evidence type="ECO:0000256" key="4">
    <source>
        <dbReference type="ARBA" id="ARBA00022833"/>
    </source>
</evidence>
<dbReference type="GO" id="GO:0031965">
    <property type="term" value="C:nuclear membrane"/>
    <property type="evidence" value="ECO:0007669"/>
    <property type="project" value="UniProtKB-SubCell"/>
</dbReference>
<feature type="region of interest" description="Disordered" evidence="10">
    <location>
        <begin position="354"/>
        <end position="378"/>
    </location>
</feature>
<evidence type="ECO:0000256" key="9">
    <source>
        <dbReference type="PROSITE-ProRule" id="PRU00723"/>
    </source>
</evidence>
<sequence length="406" mass="44186">MGICRFFQQGSCRFGTKCSNEHFDVKVVLKNDMEASINGKMWPFSVYGPFKDKGNIPNFIEDQSFEEVRLLCYEAKRLNSFDQFHQQFNREVMEATNKMKSMVQATPQVVDVMIKIFDAPEGGTSAVAGAPNQNPFATTAGNGPAGSIFSKPTLGGGNILGAANQVNNTQSLFGGSMAAGNTGNSIFGGGNVAGGGSVFGQQQPQQQQQQQQGVAAQSFQGGNIFSQAQAQPQAANQMPFGGFQQQPQQQQQQQQPGAGGGVFGQAAVNPSGGIFGQVAQQPQQPPSGLFAQAAQTVGFQQQQPQQMMQQQQAQQQQMMQQANPQQQQQLLQQQQQQMMQQQQQQQQMMQQQQQQQQQQSQQPQPPGGSSIYSTMESLTPAEIEAFKAEQFLPGHVPFNPPPRELC</sequence>
<feature type="region of interest" description="Disordered" evidence="10">
    <location>
        <begin position="230"/>
        <end position="268"/>
    </location>
</feature>
<comment type="subcellular location">
    <subcellularLocation>
        <location evidence="1">Nucleus membrane</location>
        <topology evidence="1">Peripheral membrane protein</topology>
        <orientation evidence="1">Cytoplasmic side</orientation>
    </subcellularLocation>
</comment>
<organism evidence="12 13">
    <name type="scientific">Drosophila madeirensis</name>
    <name type="common">Fruit fly</name>
    <dbReference type="NCBI Taxonomy" id="30013"/>
    <lineage>
        <taxon>Eukaryota</taxon>
        <taxon>Metazoa</taxon>
        <taxon>Ecdysozoa</taxon>
        <taxon>Arthropoda</taxon>
        <taxon>Hexapoda</taxon>
        <taxon>Insecta</taxon>
        <taxon>Pterygota</taxon>
        <taxon>Neoptera</taxon>
        <taxon>Endopterygota</taxon>
        <taxon>Diptera</taxon>
        <taxon>Brachycera</taxon>
        <taxon>Muscomorpha</taxon>
        <taxon>Ephydroidea</taxon>
        <taxon>Drosophilidae</taxon>
        <taxon>Drosophila</taxon>
        <taxon>Sophophora</taxon>
    </lineage>
</organism>
<dbReference type="GO" id="GO:0008270">
    <property type="term" value="F:zinc ion binding"/>
    <property type="evidence" value="ECO:0007669"/>
    <property type="project" value="UniProtKB-KW"/>
</dbReference>
<evidence type="ECO:0000256" key="1">
    <source>
        <dbReference type="ARBA" id="ARBA00004335"/>
    </source>
</evidence>
<feature type="region of interest" description="Disordered" evidence="10">
    <location>
        <begin position="195"/>
        <end position="217"/>
    </location>
</feature>
<keyword evidence="2 9" id="KW-0479">Metal-binding</keyword>
<dbReference type="Proteomes" id="UP001500889">
    <property type="component" value="Chromosome U"/>
</dbReference>
<gene>
    <name evidence="12" type="ORF">DMAD_13093</name>
</gene>
<accession>A0AAU9FJL4</accession>
<keyword evidence="4 9" id="KW-0862">Zinc</keyword>
<evidence type="ECO:0000259" key="11">
    <source>
        <dbReference type="PROSITE" id="PS50103"/>
    </source>
</evidence>
<evidence type="ECO:0000256" key="2">
    <source>
        <dbReference type="ARBA" id="ARBA00022723"/>
    </source>
</evidence>
<reference evidence="12 13" key="1">
    <citation type="submission" date="2024-02" db="EMBL/GenBank/DDBJ databases">
        <title>A chromosome-level genome assembly of Drosophila madeirensis, a fruit fly species endemic to Madeira island.</title>
        <authorList>
            <person name="Tomihara K."/>
            <person name="Llopart A."/>
            <person name="Yamamoto D."/>
        </authorList>
    </citation>
    <scope>NUCLEOTIDE SEQUENCE [LARGE SCALE GENOMIC DNA]</scope>
    <source>
        <strain evidence="12 13">RF1</strain>
    </source>
</reference>
<comment type="function">
    <text evidence="6">Required for the export of mRNAs containing poly(A) tails from the nucleus into the cytoplasm.</text>
</comment>
<feature type="zinc finger region" description="C3H1-type" evidence="9">
    <location>
        <begin position="1"/>
        <end position="25"/>
    </location>
</feature>
<feature type="domain" description="C3H1-type" evidence="11">
    <location>
        <begin position="1"/>
        <end position="25"/>
    </location>
</feature>
<dbReference type="PANTHER" id="PTHR46527">
    <property type="entry name" value="NUCLEOPORIN-LIKE PROTEIN 2"/>
    <property type="match status" value="1"/>
</dbReference>
<name>A0AAU9FJL4_DROMD</name>
<proteinExistence type="predicted"/>
<dbReference type="InterPro" id="IPR041367">
    <property type="entry name" value="Znf-CCCH_4"/>
</dbReference>
<protein>
    <recommendedName>
        <fullName evidence="7">Nucleoporin NUP42</fullName>
    </recommendedName>
    <alternativeName>
        <fullName evidence="8">Nucleoporin-like protein 2</fullName>
    </alternativeName>
</protein>
<evidence type="ECO:0000313" key="12">
    <source>
        <dbReference type="EMBL" id="BFF95761.1"/>
    </source>
</evidence>
<keyword evidence="5" id="KW-0539">Nucleus</keyword>